<comment type="caution">
    <text evidence="4">The sequence shown here is derived from an EMBL/GenBank/DDBJ whole genome shotgun (WGS) entry which is preliminary data.</text>
</comment>
<accession>A0A3N0VK31</accession>
<evidence type="ECO:0000259" key="3">
    <source>
        <dbReference type="Pfam" id="PF13400"/>
    </source>
</evidence>
<dbReference type="Pfam" id="PF09977">
    <property type="entry name" value="Tad_C"/>
    <property type="match status" value="1"/>
</dbReference>
<proteinExistence type="predicted"/>
<dbReference type="EMBL" id="RJVO01000001">
    <property type="protein sequence ID" value="ROH93050.1"/>
    <property type="molecule type" value="Genomic_DNA"/>
</dbReference>
<name>A0A3N0VK31_9GAMM</name>
<dbReference type="Proteomes" id="UP000282106">
    <property type="component" value="Unassembled WGS sequence"/>
</dbReference>
<keyword evidence="5" id="KW-1185">Reference proteome</keyword>
<evidence type="ECO:0000259" key="2">
    <source>
        <dbReference type="Pfam" id="PF09977"/>
    </source>
</evidence>
<feature type="region of interest" description="Disordered" evidence="1">
    <location>
        <begin position="537"/>
        <end position="558"/>
    </location>
</feature>
<evidence type="ECO:0000256" key="1">
    <source>
        <dbReference type="SAM" id="MobiDB-lite"/>
    </source>
</evidence>
<dbReference type="AlphaFoldDB" id="A0A3N0VK31"/>
<feature type="compositionally biased region" description="Polar residues" evidence="1">
    <location>
        <begin position="537"/>
        <end position="547"/>
    </location>
</feature>
<feature type="domain" description="DUF2134" evidence="2">
    <location>
        <begin position="75"/>
        <end position="163"/>
    </location>
</feature>
<evidence type="ECO:0000313" key="5">
    <source>
        <dbReference type="Proteomes" id="UP000282106"/>
    </source>
</evidence>
<organism evidence="4 5">
    <name type="scientific">Stagnimonas aquatica</name>
    <dbReference type="NCBI Taxonomy" id="2689987"/>
    <lineage>
        <taxon>Bacteria</taxon>
        <taxon>Pseudomonadati</taxon>
        <taxon>Pseudomonadota</taxon>
        <taxon>Gammaproteobacteria</taxon>
        <taxon>Nevskiales</taxon>
        <taxon>Nevskiaceae</taxon>
        <taxon>Stagnimonas</taxon>
    </lineage>
</organism>
<dbReference type="InterPro" id="IPR018705">
    <property type="entry name" value="DUF2134_membrane"/>
</dbReference>
<dbReference type="Pfam" id="PF13400">
    <property type="entry name" value="Tad"/>
    <property type="match status" value="1"/>
</dbReference>
<evidence type="ECO:0008006" key="6">
    <source>
        <dbReference type="Google" id="ProtNLM"/>
    </source>
</evidence>
<feature type="domain" description="Putative Flp pilus-assembly TadG-like N-terminal" evidence="3">
    <location>
        <begin position="21"/>
        <end position="65"/>
    </location>
</feature>
<dbReference type="InParanoid" id="A0A3N0VK31"/>
<protein>
    <recommendedName>
        <fullName evidence="6">Flp pilus-assembly TadG-like N-terminal domain-containing protein</fullName>
    </recommendedName>
</protein>
<evidence type="ECO:0000313" key="4">
    <source>
        <dbReference type="EMBL" id="ROH93050.1"/>
    </source>
</evidence>
<reference evidence="4 5" key="1">
    <citation type="submission" date="2018-10" db="EMBL/GenBank/DDBJ databases">
        <authorList>
            <person name="Chen W.-M."/>
        </authorList>
    </citation>
    <scope>NUCLEOTIDE SEQUENCE [LARGE SCALE GENOMIC DNA]</scope>
    <source>
        <strain evidence="4 5">THS-13</strain>
    </source>
</reference>
<gene>
    <name evidence="4" type="ORF">ED208_00490</name>
</gene>
<dbReference type="InterPro" id="IPR028087">
    <property type="entry name" value="Tad_N"/>
</dbReference>
<sequence>MEAAVTSKTLHPRAPRHRQAGAVAVFAALTLVALLSALALAVDVGRLYYAQRDTQRLADVAALDASRVVSGCASSSGVPGSKAQALAEVMASLARNSSSTKDYTVSVQIGRQLSNPGGLRGFQELGDGDDRLDAVRVRISRQQPTRIFPLVTGNRDASLTAVAVGSQQAVGAFNVGSGLLSLNTQQSALLNPLLRALLCPNGGAACTAGINLTAADYAGLANAHVSLGNLLAGATELGLGVQDVSDLLNLQLTLPQWLGVVGNGLEFALTGTGNQVSSGVSGLVQGLAGVAESNGAVFGLGELLNMTGLALNQPVSDLLAALPFIDGMTLLNALGQAATAAAAGGPSSVAIPGLGLSVPGVADVKVFLKVVEPQQPGLGAVGSEGAVARTAQVRLQIRISAGQLLNGLKAALEALINSLLGILAILGVHSSVAILPSSLNLGVDVDVASAEAQLEALQCPRASSNNGHPIASLSASTAVADVQVGTFSGTATAANPQTLSPTGNLPLATVAVNAGLLGSTNLALGLELTSVSVGSQGQRTLSPISSYTERDPGTDSGPPYYQANNPVSNMNPQTIGSPVNVGVHLGVTSQQTGSGLVGGLVGLVSSIVNSVNTVILAPLLTLVNSLATALINPLLQLLGVQLGTATVTMEAVTVNQPQVISQSLTEVEN</sequence>